<gene>
    <name evidence="2" type="ORF">O181_050266</name>
</gene>
<name>A0A9Q3HM74_9BASI</name>
<sequence>MPVQHSPPAKNKRSQRNQAALPPTAKAPLDRTPSVPQLSANLDRGAQIEGEEASRRGCPRTILGESEDEEGEEPVEEEDSEGT</sequence>
<evidence type="ECO:0000313" key="2">
    <source>
        <dbReference type="EMBL" id="MBW0510551.1"/>
    </source>
</evidence>
<feature type="compositionally biased region" description="Acidic residues" evidence="1">
    <location>
        <begin position="65"/>
        <end position="83"/>
    </location>
</feature>
<feature type="region of interest" description="Disordered" evidence="1">
    <location>
        <begin position="1"/>
        <end position="83"/>
    </location>
</feature>
<reference evidence="2" key="1">
    <citation type="submission" date="2021-03" db="EMBL/GenBank/DDBJ databases">
        <title>Draft genome sequence of rust myrtle Austropuccinia psidii MF-1, a brazilian biotype.</title>
        <authorList>
            <person name="Quecine M.C."/>
            <person name="Pachon D.M.R."/>
            <person name="Bonatelli M.L."/>
            <person name="Correr F.H."/>
            <person name="Franceschini L.M."/>
            <person name="Leite T.F."/>
            <person name="Margarido G.R.A."/>
            <person name="Almeida C.A."/>
            <person name="Ferrarezi J.A."/>
            <person name="Labate C.A."/>
        </authorList>
    </citation>
    <scope>NUCLEOTIDE SEQUENCE</scope>
    <source>
        <strain evidence="2">MF-1</strain>
    </source>
</reference>
<accession>A0A9Q3HM74</accession>
<dbReference type="Proteomes" id="UP000765509">
    <property type="component" value="Unassembled WGS sequence"/>
</dbReference>
<organism evidence="2 3">
    <name type="scientific">Austropuccinia psidii MF-1</name>
    <dbReference type="NCBI Taxonomy" id="1389203"/>
    <lineage>
        <taxon>Eukaryota</taxon>
        <taxon>Fungi</taxon>
        <taxon>Dikarya</taxon>
        <taxon>Basidiomycota</taxon>
        <taxon>Pucciniomycotina</taxon>
        <taxon>Pucciniomycetes</taxon>
        <taxon>Pucciniales</taxon>
        <taxon>Sphaerophragmiaceae</taxon>
        <taxon>Austropuccinia</taxon>
    </lineage>
</organism>
<protein>
    <submittedName>
        <fullName evidence="2">Uncharacterized protein</fullName>
    </submittedName>
</protein>
<proteinExistence type="predicted"/>
<comment type="caution">
    <text evidence="2">The sequence shown here is derived from an EMBL/GenBank/DDBJ whole genome shotgun (WGS) entry which is preliminary data.</text>
</comment>
<evidence type="ECO:0000313" key="3">
    <source>
        <dbReference type="Proteomes" id="UP000765509"/>
    </source>
</evidence>
<dbReference type="AlphaFoldDB" id="A0A9Q3HM74"/>
<dbReference type="EMBL" id="AVOT02021631">
    <property type="protein sequence ID" value="MBW0510551.1"/>
    <property type="molecule type" value="Genomic_DNA"/>
</dbReference>
<evidence type="ECO:0000256" key="1">
    <source>
        <dbReference type="SAM" id="MobiDB-lite"/>
    </source>
</evidence>
<keyword evidence="3" id="KW-1185">Reference proteome</keyword>